<dbReference type="Proteomes" id="UP000552757">
    <property type="component" value="Unassembled WGS sequence"/>
</dbReference>
<keyword evidence="1" id="KW-0805">Transcription regulation</keyword>
<dbReference type="PANTHER" id="PTHR30055:SF226">
    <property type="entry name" value="HTH-TYPE TRANSCRIPTIONAL REGULATOR PKSA"/>
    <property type="match status" value="1"/>
</dbReference>
<dbReference type="SUPFAM" id="SSF46689">
    <property type="entry name" value="Homeodomain-like"/>
    <property type="match status" value="1"/>
</dbReference>
<dbReference type="PROSITE" id="PS50977">
    <property type="entry name" value="HTH_TETR_2"/>
    <property type="match status" value="1"/>
</dbReference>
<protein>
    <submittedName>
        <fullName evidence="7">AcrR family transcriptional regulator</fullName>
    </submittedName>
</protein>
<keyword evidence="2 4" id="KW-0238">DNA-binding</keyword>
<dbReference type="GO" id="GO:0000976">
    <property type="term" value="F:transcription cis-regulatory region binding"/>
    <property type="evidence" value="ECO:0007669"/>
    <property type="project" value="TreeGrafter"/>
</dbReference>
<organism evidence="7 8">
    <name type="scientific">Sphingobium fontiphilum</name>
    <dbReference type="NCBI Taxonomy" id="944425"/>
    <lineage>
        <taxon>Bacteria</taxon>
        <taxon>Pseudomonadati</taxon>
        <taxon>Pseudomonadota</taxon>
        <taxon>Alphaproteobacteria</taxon>
        <taxon>Sphingomonadales</taxon>
        <taxon>Sphingomonadaceae</taxon>
        <taxon>Sphingobium</taxon>
    </lineage>
</organism>
<dbReference type="InterPro" id="IPR050109">
    <property type="entry name" value="HTH-type_TetR-like_transc_reg"/>
</dbReference>
<evidence type="ECO:0000256" key="5">
    <source>
        <dbReference type="SAM" id="MobiDB-lite"/>
    </source>
</evidence>
<dbReference type="SUPFAM" id="SSF48498">
    <property type="entry name" value="Tetracyclin repressor-like, C-terminal domain"/>
    <property type="match status" value="1"/>
</dbReference>
<dbReference type="GO" id="GO:0003700">
    <property type="term" value="F:DNA-binding transcription factor activity"/>
    <property type="evidence" value="ECO:0007669"/>
    <property type="project" value="TreeGrafter"/>
</dbReference>
<feature type="region of interest" description="Disordered" evidence="5">
    <location>
        <begin position="1"/>
        <end position="24"/>
    </location>
</feature>
<evidence type="ECO:0000313" key="8">
    <source>
        <dbReference type="Proteomes" id="UP000552757"/>
    </source>
</evidence>
<keyword evidence="8" id="KW-1185">Reference proteome</keyword>
<proteinExistence type="predicted"/>
<dbReference type="InterPro" id="IPR009057">
    <property type="entry name" value="Homeodomain-like_sf"/>
</dbReference>
<dbReference type="AlphaFoldDB" id="A0A7W6GP82"/>
<dbReference type="PRINTS" id="PR00455">
    <property type="entry name" value="HTHTETR"/>
</dbReference>
<feature type="DNA-binding region" description="H-T-H motif" evidence="4">
    <location>
        <begin position="51"/>
        <end position="70"/>
    </location>
</feature>
<reference evidence="7 8" key="1">
    <citation type="submission" date="2020-08" db="EMBL/GenBank/DDBJ databases">
        <title>Genomic Encyclopedia of Type Strains, Phase IV (KMG-IV): sequencing the most valuable type-strain genomes for metagenomic binning, comparative biology and taxonomic classification.</title>
        <authorList>
            <person name="Goeker M."/>
        </authorList>
    </citation>
    <scope>NUCLEOTIDE SEQUENCE [LARGE SCALE GENOMIC DNA]</scope>
    <source>
        <strain evidence="7 8">DSM 29348</strain>
    </source>
</reference>
<dbReference type="InterPro" id="IPR036271">
    <property type="entry name" value="Tet_transcr_reg_TetR-rel_C_sf"/>
</dbReference>
<gene>
    <name evidence="7" type="ORF">GGR44_001955</name>
</gene>
<evidence type="ECO:0000259" key="6">
    <source>
        <dbReference type="PROSITE" id="PS50977"/>
    </source>
</evidence>
<accession>A0A7W6GP82</accession>
<name>A0A7W6GP82_9SPHN</name>
<dbReference type="RefSeq" id="WP_183955372.1">
    <property type="nucleotide sequence ID" value="NZ_JACIEB010000004.1"/>
</dbReference>
<dbReference type="InterPro" id="IPR001647">
    <property type="entry name" value="HTH_TetR"/>
</dbReference>
<dbReference type="FunFam" id="1.10.10.60:FF:000141">
    <property type="entry name" value="TetR family transcriptional regulator"/>
    <property type="match status" value="1"/>
</dbReference>
<dbReference type="Pfam" id="PF00440">
    <property type="entry name" value="TetR_N"/>
    <property type="match status" value="1"/>
</dbReference>
<evidence type="ECO:0000256" key="1">
    <source>
        <dbReference type="ARBA" id="ARBA00023015"/>
    </source>
</evidence>
<keyword evidence="3" id="KW-0804">Transcription</keyword>
<sequence length="227" mass="25337">MNSMASGGTVPPTSPHQPKVRQMSEAGDARRLRILCAASHEFLAKGFEAANLDDVALSAGVGKATIYKYFHDKSDLFIHCVLDSVTRAATPLRQVLDANGPLEEILCRFAAMHINRMIQPVFGGRPFYEMARTLVGTSISHVDLARRCKSVFRENLGVPLFDFFREKIARGEMRGDARFLSEHFAQFIFFTNSVILEPETAPHPDEVDELAHKIVDLFLNGCRSKPM</sequence>
<evidence type="ECO:0000256" key="4">
    <source>
        <dbReference type="PROSITE-ProRule" id="PRU00335"/>
    </source>
</evidence>
<dbReference type="PANTHER" id="PTHR30055">
    <property type="entry name" value="HTH-TYPE TRANSCRIPTIONAL REGULATOR RUTR"/>
    <property type="match status" value="1"/>
</dbReference>
<comment type="caution">
    <text evidence="7">The sequence shown here is derived from an EMBL/GenBank/DDBJ whole genome shotgun (WGS) entry which is preliminary data.</text>
</comment>
<evidence type="ECO:0000313" key="7">
    <source>
        <dbReference type="EMBL" id="MBB3982292.1"/>
    </source>
</evidence>
<dbReference type="EMBL" id="JACIEB010000004">
    <property type="protein sequence ID" value="MBB3982292.1"/>
    <property type="molecule type" value="Genomic_DNA"/>
</dbReference>
<evidence type="ECO:0000256" key="3">
    <source>
        <dbReference type="ARBA" id="ARBA00023163"/>
    </source>
</evidence>
<dbReference type="Gene3D" id="1.10.357.10">
    <property type="entry name" value="Tetracycline Repressor, domain 2"/>
    <property type="match status" value="1"/>
</dbReference>
<feature type="domain" description="HTH tetR-type" evidence="6">
    <location>
        <begin position="28"/>
        <end position="88"/>
    </location>
</feature>
<evidence type="ECO:0000256" key="2">
    <source>
        <dbReference type="ARBA" id="ARBA00023125"/>
    </source>
</evidence>